<dbReference type="InterPro" id="IPR020806">
    <property type="entry name" value="PKS_PP-bd"/>
</dbReference>
<evidence type="ECO:0000313" key="4">
    <source>
        <dbReference type="EMBL" id="PKH15043.1"/>
    </source>
</evidence>
<gene>
    <name evidence="4" type="ORF">CIB54_23575</name>
</gene>
<dbReference type="SMART" id="SM01294">
    <property type="entry name" value="PKS_PP_betabranch"/>
    <property type="match status" value="1"/>
</dbReference>
<organism evidence="4 5">
    <name type="scientific">Pseudomonas fluorescens</name>
    <dbReference type="NCBI Taxonomy" id="294"/>
    <lineage>
        <taxon>Bacteria</taxon>
        <taxon>Pseudomonadati</taxon>
        <taxon>Pseudomonadota</taxon>
        <taxon>Gammaproteobacteria</taxon>
        <taxon>Pseudomonadales</taxon>
        <taxon>Pseudomonadaceae</taxon>
        <taxon>Pseudomonas</taxon>
    </lineage>
</organism>
<dbReference type="SUPFAM" id="SSF47336">
    <property type="entry name" value="ACP-like"/>
    <property type="match status" value="1"/>
</dbReference>
<dbReference type="Proteomes" id="UP000233564">
    <property type="component" value="Unassembled WGS sequence"/>
</dbReference>
<evidence type="ECO:0000313" key="5">
    <source>
        <dbReference type="Proteomes" id="UP000233564"/>
    </source>
</evidence>
<dbReference type="AlphaFoldDB" id="A0A2N1DXG4"/>
<accession>A0A2N1DXG4</accession>
<comment type="caution">
    <text evidence="4">The sequence shown here is derived from an EMBL/GenBank/DDBJ whole genome shotgun (WGS) entry which is preliminary data.</text>
</comment>
<dbReference type="SMART" id="SM00823">
    <property type="entry name" value="PKS_PP"/>
    <property type="match status" value="1"/>
</dbReference>
<dbReference type="PROSITE" id="PS50075">
    <property type="entry name" value="CARRIER"/>
    <property type="match status" value="1"/>
</dbReference>
<dbReference type="InterPro" id="IPR009081">
    <property type="entry name" value="PP-bd_ACP"/>
</dbReference>
<sequence>MAIVLEREVIEEFLLESLADLLEVPATELATDVAFDRYGIDSASVVELTAKLQTLVGRKLDATLLYDHPTIETLSTYLASDGE</sequence>
<dbReference type="RefSeq" id="WP_065951129.1">
    <property type="nucleotide sequence ID" value="NZ_JACYMZ010000015.1"/>
</dbReference>
<evidence type="ECO:0000256" key="2">
    <source>
        <dbReference type="ARBA" id="ARBA00022553"/>
    </source>
</evidence>
<keyword evidence="1" id="KW-0596">Phosphopantetheine</keyword>
<evidence type="ECO:0000256" key="1">
    <source>
        <dbReference type="ARBA" id="ARBA00022450"/>
    </source>
</evidence>
<protein>
    <submittedName>
        <fullName evidence="4">Phosphopantetheine-binding protein</fullName>
    </submittedName>
</protein>
<name>A0A2N1DXG4_PSEFL</name>
<dbReference type="GO" id="GO:0031177">
    <property type="term" value="F:phosphopantetheine binding"/>
    <property type="evidence" value="ECO:0007669"/>
    <property type="project" value="InterPro"/>
</dbReference>
<evidence type="ECO:0000259" key="3">
    <source>
        <dbReference type="PROSITE" id="PS50075"/>
    </source>
</evidence>
<proteinExistence type="predicted"/>
<dbReference type="InterPro" id="IPR036736">
    <property type="entry name" value="ACP-like_sf"/>
</dbReference>
<feature type="domain" description="Carrier" evidence="3">
    <location>
        <begin position="5"/>
        <end position="82"/>
    </location>
</feature>
<keyword evidence="2" id="KW-0597">Phosphoprotein</keyword>
<dbReference type="EMBL" id="NVXX01000045">
    <property type="protein sequence ID" value="PKH15043.1"/>
    <property type="molecule type" value="Genomic_DNA"/>
</dbReference>
<dbReference type="Gene3D" id="1.10.1200.10">
    <property type="entry name" value="ACP-like"/>
    <property type="match status" value="1"/>
</dbReference>
<reference evidence="4 5" key="1">
    <citation type="submission" date="2017-08" db="EMBL/GenBank/DDBJ databases">
        <authorList>
            <person name="de Groot N.N."/>
        </authorList>
    </citation>
    <scope>NUCLEOTIDE SEQUENCE [LARGE SCALE GENOMIC DNA]</scope>
    <source>
        <strain evidence="4 5">PfR 37</strain>
    </source>
</reference>
<dbReference type="Pfam" id="PF00550">
    <property type="entry name" value="PP-binding"/>
    <property type="match status" value="1"/>
</dbReference>